<protein>
    <submittedName>
        <fullName evidence="1">Uncharacterized protein</fullName>
    </submittedName>
</protein>
<proteinExistence type="predicted"/>
<sequence>MNAIQFFQWGGNNSYFRIELLNGKGVADEFIINELYITATQRHTENTAEILVGEVFPSPTEENVFLVKRSLLRNINEHLDKEFTGFTLRGNFEWAPMDFQHYEGNAGIFINNKNEYIADGYTPVTRSYFSFEDINHGFTAYKKIEVNIGVYKHNLPTLQEAKNTLTKLVIPTIIRVEVS</sequence>
<dbReference type="EMBL" id="UYIQ01000001">
    <property type="protein sequence ID" value="VDG81592.1"/>
    <property type="molecule type" value="Genomic_DNA"/>
</dbReference>
<dbReference type="AlphaFoldDB" id="A0A7Z8YC34"/>
<accession>A0A7Z8YC34</accession>
<evidence type="ECO:0000313" key="2">
    <source>
        <dbReference type="Proteomes" id="UP000276733"/>
    </source>
</evidence>
<dbReference type="Proteomes" id="UP000276733">
    <property type="component" value="Unassembled WGS sequence"/>
</dbReference>
<organism evidence="1 2">
    <name type="scientific">Capnocytophaga ochracea</name>
    <dbReference type="NCBI Taxonomy" id="1018"/>
    <lineage>
        <taxon>Bacteria</taxon>
        <taxon>Pseudomonadati</taxon>
        <taxon>Bacteroidota</taxon>
        <taxon>Flavobacteriia</taxon>
        <taxon>Flavobacteriales</taxon>
        <taxon>Flavobacteriaceae</taxon>
        <taxon>Capnocytophaga</taxon>
    </lineage>
</organism>
<comment type="caution">
    <text evidence="1">The sequence shown here is derived from an EMBL/GenBank/DDBJ whole genome shotgun (WGS) entry which is preliminary data.</text>
</comment>
<evidence type="ECO:0000313" key="1">
    <source>
        <dbReference type="EMBL" id="VDG81592.1"/>
    </source>
</evidence>
<gene>
    <name evidence="1" type="ORF">NCTC11458_00884</name>
</gene>
<reference evidence="1 2" key="1">
    <citation type="submission" date="2018-11" db="EMBL/GenBank/DDBJ databases">
        <authorList>
            <consortium name="Pathogen Informatics"/>
        </authorList>
    </citation>
    <scope>NUCLEOTIDE SEQUENCE [LARGE SCALE GENOMIC DNA]</scope>
    <source>
        <strain evidence="1 2">NCTC11458</strain>
    </source>
</reference>
<name>A0A7Z8YC34_CAPOC</name>
<dbReference type="RefSeq" id="WP_181831266.1">
    <property type="nucleotide sequence ID" value="NZ_CAJPNJ010000093.1"/>
</dbReference>